<reference evidence="2 3" key="1">
    <citation type="submission" date="2020-08" db="EMBL/GenBank/DDBJ databases">
        <title>Genomic Encyclopedia of Type Strains, Phase III (KMG-III): the genomes of soil and plant-associated and newly described type strains.</title>
        <authorList>
            <person name="Whitman W."/>
        </authorList>
    </citation>
    <scope>NUCLEOTIDE SEQUENCE [LARGE SCALE GENOMIC DNA]</scope>
    <source>
        <strain evidence="2 3">CECT 8305</strain>
    </source>
</reference>
<comment type="caution">
    <text evidence="2">The sequence shown here is derived from an EMBL/GenBank/DDBJ whole genome shotgun (WGS) entry which is preliminary data.</text>
</comment>
<keyword evidence="1" id="KW-0732">Signal</keyword>
<protein>
    <recommendedName>
        <fullName evidence="4">Lipoprotein</fullName>
    </recommendedName>
</protein>
<evidence type="ECO:0008006" key="4">
    <source>
        <dbReference type="Google" id="ProtNLM"/>
    </source>
</evidence>
<sequence length="175" mass="18869">MTTATRRSRASMSSWRKGRRVAAAVGAVSLGLITLAACDKPTPLATVTVGTDSVHTEATKGCNGDGDPLSEKELKGCLSKKTGKSIKVAPGEKVRIGVEPEIAESGWVMVSSNPIMKEPSEDNYRSFDSDTLFEQKNPQTGESLGMSKKVTIAVVELTKKDGPKAMWHFELEREK</sequence>
<proteinExistence type="predicted"/>
<keyword evidence="3" id="KW-1185">Reference proteome</keyword>
<feature type="chain" id="PRO_5038556107" description="Lipoprotein" evidence="1">
    <location>
        <begin position="37"/>
        <end position="175"/>
    </location>
</feature>
<dbReference type="RefSeq" id="WP_246494366.1">
    <property type="nucleotide sequence ID" value="NZ_JACHJL010000003.1"/>
</dbReference>
<evidence type="ECO:0000313" key="3">
    <source>
        <dbReference type="Proteomes" id="UP000588098"/>
    </source>
</evidence>
<dbReference type="AlphaFoldDB" id="A0A7W9Q6Q1"/>
<dbReference type="EMBL" id="JACHJL010000003">
    <property type="protein sequence ID" value="MBB5934616.1"/>
    <property type="molecule type" value="Genomic_DNA"/>
</dbReference>
<dbReference type="Proteomes" id="UP000588098">
    <property type="component" value="Unassembled WGS sequence"/>
</dbReference>
<name>A0A7W9Q6Q1_9ACTN</name>
<organism evidence="2 3">
    <name type="scientific">Streptomyces zagrosensis</name>
    <dbReference type="NCBI Taxonomy" id="1042984"/>
    <lineage>
        <taxon>Bacteria</taxon>
        <taxon>Bacillati</taxon>
        <taxon>Actinomycetota</taxon>
        <taxon>Actinomycetes</taxon>
        <taxon>Kitasatosporales</taxon>
        <taxon>Streptomycetaceae</taxon>
        <taxon>Streptomyces</taxon>
    </lineage>
</organism>
<gene>
    <name evidence="2" type="ORF">FHS42_001663</name>
</gene>
<evidence type="ECO:0000313" key="2">
    <source>
        <dbReference type="EMBL" id="MBB5934616.1"/>
    </source>
</evidence>
<feature type="signal peptide" evidence="1">
    <location>
        <begin position="1"/>
        <end position="36"/>
    </location>
</feature>
<accession>A0A7W9Q6Q1</accession>
<evidence type="ECO:0000256" key="1">
    <source>
        <dbReference type="SAM" id="SignalP"/>
    </source>
</evidence>